<dbReference type="PANTHER" id="PTHR38248">
    <property type="entry name" value="FUNK1 6"/>
    <property type="match status" value="1"/>
</dbReference>
<gene>
    <name evidence="3" type="ORF">ONZ51_g7092</name>
</gene>
<organism evidence="3 4">
    <name type="scientific">Trametes cubensis</name>
    <dbReference type="NCBI Taxonomy" id="1111947"/>
    <lineage>
        <taxon>Eukaryota</taxon>
        <taxon>Fungi</taxon>
        <taxon>Dikarya</taxon>
        <taxon>Basidiomycota</taxon>
        <taxon>Agaricomycotina</taxon>
        <taxon>Agaricomycetes</taxon>
        <taxon>Polyporales</taxon>
        <taxon>Polyporaceae</taxon>
        <taxon>Trametes</taxon>
    </lineage>
</organism>
<protein>
    <recommendedName>
        <fullName evidence="2">Fungal-type protein kinase domain-containing protein</fullName>
    </recommendedName>
</protein>
<dbReference type="Pfam" id="PF17667">
    <property type="entry name" value="Pkinase_fungal"/>
    <property type="match status" value="1"/>
</dbReference>
<dbReference type="Gene3D" id="1.10.510.10">
    <property type="entry name" value="Transferase(Phosphotransferase) domain 1"/>
    <property type="match status" value="1"/>
</dbReference>
<evidence type="ECO:0000256" key="1">
    <source>
        <dbReference type="SAM" id="MobiDB-lite"/>
    </source>
</evidence>
<proteinExistence type="predicted"/>
<dbReference type="InterPro" id="IPR040976">
    <property type="entry name" value="Pkinase_fungal"/>
</dbReference>
<sequence>MILPNAKAWVGSNRDQLVTSGAVHIPKRTLVNPADTPVRACQPISQRITRVTRIIKAEVARTEAMEEAQPIRFVPTREFLDRIMPVDSEELDQIYHAVMRHKDQLYAHERWQTFPQAKGQYEELDVYPVFVKTANAIANEARVVSGERADQVREATWVDYHSRALHHLKKDATEDRPHCALAMAAVDPLEASSETSDKSRWLQFVTAVEAKRDYDQDDKELISRLLTYLRLIMGKQRDRRFAFGLFLSTVQVSVWLQDRSGVLGMDVPINIHENPKDFIQVVAAFATLPAHRLGFDPTMKLAREPLPPIHTYRLTSQGPDRFTLEQYKTTNDVTQWVITTELGTFITARVLNAPRTDAASGSGCIVWAAIQYEDRAVDPDKRKVFVIKQLWKSDRQVDEGATYEHIKSVSAACNHPDAQCVGKLEFYEIVKIGGELDNTDGLIRGGLEPVQLQMDERRQSRKRARSAKPEMDEWFHIEVTDVHGIEVVSRFVAMWQKVTDTLKCTRVRIVLGVFGCSVKFFSSVQELISILWQCVRGHRFAYKHGVVHRGISPANLLIALTGDDITPSSRSDPYDRAIISWLEKKKDMVTDKVVHRAVHLVKQRKPYISDVDEIIMHAGVYIKAALEHHKLSNRAPPSGNVYTLEALGWDRPLLHPPHAIRSVAERTGEVRSGTPPYISVKILNGPDEVFIHWNGISFPPSNSPHDAIHDMESFFWVLLFLCITRAGPGGERRKDLICKLNEIPVEQKMQVVPLHDLVYRLFDGDMADIASYKKGLFKQPQNFEEQILYHIHPYFDVLKPTLCRWWNLLVLAYAFEGYEYHNIHTLVLELLEQAAVELASDPQELEEDSQNAVQMRVDYVHMVSNAVAVPQGSCPPNPLLDATSPETKTTWHADALPRLSIPESPRSSSPDSPLAKKHKWAD</sequence>
<dbReference type="EMBL" id="JAPEVG010000182">
    <property type="protein sequence ID" value="KAJ8474640.1"/>
    <property type="molecule type" value="Genomic_DNA"/>
</dbReference>
<feature type="domain" description="Fungal-type protein kinase" evidence="2">
    <location>
        <begin position="193"/>
        <end position="559"/>
    </location>
</feature>
<dbReference type="PANTHER" id="PTHR38248:SF2">
    <property type="entry name" value="FUNK1 11"/>
    <property type="match status" value="1"/>
</dbReference>
<keyword evidence="4" id="KW-1185">Reference proteome</keyword>
<feature type="compositionally biased region" description="Low complexity" evidence="1">
    <location>
        <begin position="896"/>
        <end position="913"/>
    </location>
</feature>
<name>A0AAD7TQU7_9APHY</name>
<reference evidence="3" key="1">
    <citation type="submission" date="2022-11" db="EMBL/GenBank/DDBJ databases">
        <title>Genome Sequence of Cubamyces cubensis.</title>
        <authorList>
            <person name="Buettner E."/>
        </authorList>
    </citation>
    <scope>NUCLEOTIDE SEQUENCE</scope>
    <source>
        <strain evidence="3">MPL-01</strain>
    </source>
</reference>
<feature type="region of interest" description="Disordered" evidence="1">
    <location>
        <begin position="874"/>
        <end position="922"/>
    </location>
</feature>
<accession>A0AAD7TQU7</accession>
<dbReference type="AlphaFoldDB" id="A0AAD7TQU7"/>
<dbReference type="InterPro" id="IPR011009">
    <property type="entry name" value="Kinase-like_dom_sf"/>
</dbReference>
<evidence type="ECO:0000313" key="3">
    <source>
        <dbReference type="EMBL" id="KAJ8474640.1"/>
    </source>
</evidence>
<evidence type="ECO:0000313" key="4">
    <source>
        <dbReference type="Proteomes" id="UP001215151"/>
    </source>
</evidence>
<comment type="caution">
    <text evidence="3">The sequence shown here is derived from an EMBL/GenBank/DDBJ whole genome shotgun (WGS) entry which is preliminary data.</text>
</comment>
<evidence type="ECO:0000259" key="2">
    <source>
        <dbReference type="Pfam" id="PF17667"/>
    </source>
</evidence>
<dbReference type="SUPFAM" id="SSF56112">
    <property type="entry name" value="Protein kinase-like (PK-like)"/>
    <property type="match status" value="1"/>
</dbReference>
<dbReference type="Proteomes" id="UP001215151">
    <property type="component" value="Unassembled WGS sequence"/>
</dbReference>